<protein>
    <submittedName>
        <fullName evidence="2">NAD-dependent epimerase/dehydratase family protein</fullName>
    </submittedName>
</protein>
<dbReference type="PANTHER" id="PTHR48079:SF6">
    <property type="entry name" value="NAD(P)-BINDING DOMAIN-CONTAINING PROTEIN-RELATED"/>
    <property type="match status" value="1"/>
</dbReference>
<dbReference type="PANTHER" id="PTHR48079">
    <property type="entry name" value="PROTEIN YEEZ"/>
    <property type="match status" value="1"/>
</dbReference>
<evidence type="ECO:0000313" key="2">
    <source>
        <dbReference type="EMBL" id="MDT0553659.1"/>
    </source>
</evidence>
<dbReference type="InterPro" id="IPR001509">
    <property type="entry name" value="Epimerase_deHydtase"/>
</dbReference>
<proteinExistence type="predicted"/>
<comment type="caution">
    <text evidence="2">The sequence shown here is derived from an EMBL/GenBank/DDBJ whole genome shotgun (WGS) entry which is preliminary data.</text>
</comment>
<sequence length="331" mass="37155">MILVTGGTGLVGAHLLVKLTQEKLPIRAIHRSSSNLDAVKKVFFYYFKKVDSYFDKIEWVVADITDTTSLEPVFKDVEFVYHCAAMISFHPKKYRSMRNINIEGTANIVNFSIVQGIKKLCYVSSIAAVGKPTINGLIDESTEWNVETSNYGYAITKHGAEMEVWRGTQEGLDAVIVNPGIILGEGFYNQGSGKLFSKVKKGLKHYTNGTTGYVDVQDVIDIMIQLLNSSIVNERYILIAENRSFKEVFTQIANGFNLKPPSKLVSVFMTEIGWRLALVMSFLTGREPMLTKNSAKSIHKKSEFSNAKILKALDYNFKSVEESVKRICDNF</sequence>
<keyword evidence="3" id="KW-1185">Reference proteome</keyword>
<dbReference type="InterPro" id="IPR051783">
    <property type="entry name" value="NAD(P)-dependent_oxidoreduct"/>
</dbReference>
<dbReference type="Gene3D" id="3.40.50.720">
    <property type="entry name" value="NAD(P)-binding Rossmann-like Domain"/>
    <property type="match status" value="1"/>
</dbReference>
<evidence type="ECO:0000259" key="1">
    <source>
        <dbReference type="Pfam" id="PF01370"/>
    </source>
</evidence>
<dbReference type="RefSeq" id="WP_311593746.1">
    <property type="nucleotide sequence ID" value="NZ_JAVRHV010000005.1"/>
</dbReference>
<dbReference type="Proteomes" id="UP001252186">
    <property type="component" value="Unassembled WGS sequence"/>
</dbReference>
<feature type="domain" description="NAD-dependent epimerase/dehydratase" evidence="1">
    <location>
        <begin position="2"/>
        <end position="229"/>
    </location>
</feature>
<dbReference type="InterPro" id="IPR036291">
    <property type="entry name" value="NAD(P)-bd_dom_sf"/>
</dbReference>
<gene>
    <name evidence="2" type="ORF">RM519_10415</name>
</gene>
<organism evidence="2 3">
    <name type="scientific">Urechidicola vernalis</name>
    <dbReference type="NCBI Taxonomy" id="3075600"/>
    <lineage>
        <taxon>Bacteria</taxon>
        <taxon>Pseudomonadati</taxon>
        <taxon>Bacteroidota</taxon>
        <taxon>Flavobacteriia</taxon>
        <taxon>Flavobacteriales</taxon>
        <taxon>Flavobacteriaceae</taxon>
        <taxon>Urechidicola</taxon>
    </lineage>
</organism>
<name>A0ABU2Y628_9FLAO</name>
<accession>A0ABU2Y628</accession>
<dbReference type="EMBL" id="JAVRHV010000005">
    <property type="protein sequence ID" value="MDT0553659.1"/>
    <property type="molecule type" value="Genomic_DNA"/>
</dbReference>
<dbReference type="Pfam" id="PF01370">
    <property type="entry name" value="Epimerase"/>
    <property type="match status" value="1"/>
</dbReference>
<dbReference type="SUPFAM" id="SSF51735">
    <property type="entry name" value="NAD(P)-binding Rossmann-fold domains"/>
    <property type="match status" value="1"/>
</dbReference>
<reference evidence="2 3" key="1">
    <citation type="submission" date="2023-09" db="EMBL/GenBank/DDBJ databases">
        <authorList>
            <person name="Rey-Velasco X."/>
        </authorList>
    </citation>
    <scope>NUCLEOTIDE SEQUENCE [LARGE SCALE GENOMIC DNA]</scope>
    <source>
        <strain evidence="2 3">P050</strain>
    </source>
</reference>
<evidence type="ECO:0000313" key="3">
    <source>
        <dbReference type="Proteomes" id="UP001252186"/>
    </source>
</evidence>